<evidence type="ECO:0000313" key="2">
    <source>
        <dbReference type="Proteomes" id="UP000644010"/>
    </source>
</evidence>
<name>A0ABR7E0L9_9BACT</name>
<protein>
    <submittedName>
        <fullName evidence="1">Uncharacterized protein</fullName>
    </submittedName>
</protein>
<accession>A0ABR7E0L9</accession>
<gene>
    <name evidence="1" type="ORF">H8S77_10030</name>
</gene>
<dbReference type="Proteomes" id="UP000644010">
    <property type="component" value="Unassembled WGS sequence"/>
</dbReference>
<comment type="caution">
    <text evidence="1">The sequence shown here is derived from an EMBL/GenBank/DDBJ whole genome shotgun (WGS) entry which is preliminary data.</text>
</comment>
<proteinExistence type="predicted"/>
<organism evidence="1 2">
    <name type="scientific">Parabacteroides segnis</name>
    <dbReference type="NCBI Taxonomy" id="2763058"/>
    <lineage>
        <taxon>Bacteria</taxon>
        <taxon>Pseudomonadati</taxon>
        <taxon>Bacteroidota</taxon>
        <taxon>Bacteroidia</taxon>
        <taxon>Bacteroidales</taxon>
        <taxon>Tannerellaceae</taxon>
        <taxon>Parabacteroides</taxon>
    </lineage>
</organism>
<dbReference type="EMBL" id="JACOOI010000009">
    <property type="protein sequence ID" value="MBC5643223.1"/>
    <property type="molecule type" value="Genomic_DNA"/>
</dbReference>
<evidence type="ECO:0000313" key="1">
    <source>
        <dbReference type="EMBL" id="MBC5643223.1"/>
    </source>
</evidence>
<reference evidence="1 2" key="1">
    <citation type="submission" date="2020-08" db="EMBL/GenBank/DDBJ databases">
        <title>Genome public.</title>
        <authorList>
            <person name="Liu C."/>
            <person name="Sun Q."/>
        </authorList>
    </citation>
    <scope>NUCLEOTIDE SEQUENCE [LARGE SCALE GENOMIC DNA]</scope>
    <source>
        <strain evidence="1 2">BX2</strain>
    </source>
</reference>
<keyword evidence="2" id="KW-1185">Reference proteome</keyword>
<sequence length="747" mass="87332">MDEKGPYIKQQGEGESLYSRLWKQTLDEVQRMSGMVWTDYNVHDPGVTLMDIATNALVETDYKLGFPHQDYLTGENGEFKPERFGFYRPVEVYTTAPVTTEDYRKLFFSHIPDLENIWLDADPATGGYTIRAVLSPFEGNPETIRQQIETIYQSHRNLCEHLDRVEISQPEELEFHADFEIEPGKDATLILATVYWTILRYLSGAVRILTPDDQKAAGVSPENWLEGSEDAIRVEIPELQNTEYELYKQLRAVDGIRSFSTCYLMKDGEPQSYFTQGFSLKIPKKEEELTACIRCGRSVMRVDVDKFLTLLEGFYHTKGRIREMKNEQKKYDWGIPQSTYRDIFTHYPLTKDFPACYRFSCNQDSSSSFETYLKLYDKVIKDGLEEVKTLPSLLSIMNETEPPAKTIYEQKSCYLDFLDQLYGVESYPDWMKESGGYGDTKEEILHRRMDFLQNIARLTKNRAGARNITDSDGEENIIVVKEWFCRMMGINRNENRPVGNVLPGHNLILMKTDEKDKRFRDKLTSRLIYEKMSYTENVQIVYPEPLPEDKKEKLEQYSMLRKELPVFNHNFISSGLFRGGICLDNYRIVQAAENEYMLVFHDREEDSWMNLGRTDDKEQLNLLANILRRYLLELNRASETLYIIEPVLSDIKHPFTLQLVLPGWTARFHAPRFRESCRELLRILLPAHLTGTVYWLDTASMQEFEDCYLLWKKALARQYKDDAEILQSHIDEILEKAEYKQLLDDTN</sequence>
<dbReference type="RefSeq" id="WP_186959304.1">
    <property type="nucleotide sequence ID" value="NZ_JACOOI010000009.1"/>
</dbReference>